<dbReference type="InterPro" id="IPR000276">
    <property type="entry name" value="GPCR_Rhodpsn"/>
</dbReference>
<dbReference type="PANTHER" id="PTHR46061">
    <property type="entry name" value="THYROTROPIN-RELEASING HORMONE RECEPTOR"/>
    <property type="match status" value="1"/>
</dbReference>
<dbReference type="PRINTS" id="PR00751">
    <property type="entry name" value="THYROLIBRINR"/>
</dbReference>
<keyword evidence="6" id="KW-0807">Transducer</keyword>
<dbReference type="InterPro" id="IPR002120">
    <property type="entry name" value="TRH_rcpt_1"/>
</dbReference>
<dbReference type="PRINTS" id="PR01846">
    <property type="entry name" value="TRHRFAMILY"/>
</dbReference>
<protein>
    <recommendedName>
        <fullName evidence="3">Thyrotropin-releasing hormone receptor</fullName>
    </recommendedName>
    <alternativeName>
        <fullName evidence="8">Thyroliberin receptor</fullName>
    </alternativeName>
</protein>
<evidence type="ECO:0000256" key="5">
    <source>
        <dbReference type="ARBA" id="ARBA00022989"/>
    </source>
</evidence>
<organism evidence="11 12">
    <name type="scientific">Balaenoptera acutorostrata</name>
    <name type="common">Common minke whale</name>
    <name type="synonym">Balaena rostrata</name>
    <dbReference type="NCBI Taxonomy" id="9767"/>
    <lineage>
        <taxon>Eukaryota</taxon>
        <taxon>Metazoa</taxon>
        <taxon>Chordata</taxon>
        <taxon>Craniata</taxon>
        <taxon>Vertebrata</taxon>
        <taxon>Euteleostomi</taxon>
        <taxon>Mammalia</taxon>
        <taxon>Eutheria</taxon>
        <taxon>Laurasiatheria</taxon>
        <taxon>Artiodactyla</taxon>
        <taxon>Whippomorpha</taxon>
        <taxon>Cetacea</taxon>
        <taxon>Mysticeti</taxon>
        <taxon>Balaenopteridae</taxon>
        <taxon>Balaenoptera</taxon>
    </lineage>
</organism>
<comment type="function">
    <text evidence="1">Receptor for thyrotropin-releasing hormone (TRH). Upon ligand binding, this G-protein-coupled receptor triggers activation of the phosphatidylinositol (IP3)-calcium-protein kinase C (PKC) pathway.</text>
</comment>
<proteinExistence type="predicted"/>
<sequence>MESGSGPGSPSTVSLVPGDAVPSPEDKMASVLPVLLVCVVGVMGNATVVLVVLNTRDMHTPTNRYLVSLALADFTVLVAAGLPNVSKSLAGQWVCGHAGCLGVTYLQYLGIRASSCSILAFTVEREVHPDPCCRPGLPGHDAW</sequence>
<dbReference type="PRINTS" id="PR00237">
    <property type="entry name" value="GPCRRHODOPSN"/>
</dbReference>
<dbReference type="STRING" id="310752.A0A452CA91"/>
<dbReference type="RefSeq" id="XP_057389440.1">
    <property type="nucleotide sequence ID" value="XM_057533457.1"/>
</dbReference>
<keyword evidence="5 9" id="KW-1133">Transmembrane helix</keyword>
<evidence type="ECO:0000256" key="1">
    <source>
        <dbReference type="ARBA" id="ARBA00004100"/>
    </source>
</evidence>
<dbReference type="InterPro" id="IPR017452">
    <property type="entry name" value="GPCR_Rhodpsn_7TM"/>
</dbReference>
<accession>A0A452CA91</accession>
<keyword evidence="4 9" id="KW-0812">Transmembrane</keyword>
<comment type="subcellular location">
    <subcellularLocation>
        <location evidence="2">Membrane</location>
    </subcellularLocation>
</comment>
<evidence type="ECO:0000256" key="9">
    <source>
        <dbReference type="SAM" id="Phobius"/>
    </source>
</evidence>
<dbReference type="Proteomes" id="UP001652580">
    <property type="component" value="Chromosome 19"/>
</dbReference>
<dbReference type="Gene3D" id="1.20.1070.10">
    <property type="entry name" value="Rhodopsin 7-helix transmembrane proteins"/>
    <property type="match status" value="1"/>
</dbReference>
<feature type="domain" description="G-protein coupled receptors family 1 profile" evidence="10">
    <location>
        <begin position="44"/>
        <end position="125"/>
    </location>
</feature>
<evidence type="ECO:0000256" key="4">
    <source>
        <dbReference type="ARBA" id="ARBA00022692"/>
    </source>
</evidence>
<name>A0A452CA91_BALAC</name>
<dbReference type="PANTHER" id="PTHR46061:SF5">
    <property type="entry name" value="THYROTROPIN-RELEASING HORMONE RECEPTOR"/>
    <property type="match status" value="1"/>
</dbReference>
<evidence type="ECO:0000313" key="13">
    <source>
        <dbReference type="RefSeq" id="XP_028019886.2"/>
    </source>
</evidence>
<evidence type="ECO:0000256" key="2">
    <source>
        <dbReference type="ARBA" id="ARBA00004370"/>
    </source>
</evidence>
<evidence type="ECO:0000256" key="8">
    <source>
        <dbReference type="ARBA" id="ARBA00032251"/>
    </source>
</evidence>
<dbReference type="GO" id="GO:0007200">
    <property type="term" value="P:phospholipase C-activating G protein-coupled receptor signaling pathway"/>
    <property type="evidence" value="ECO:0007669"/>
    <property type="project" value="TreeGrafter"/>
</dbReference>
<dbReference type="Pfam" id="PF00001">
    <property type="entry name" value="7tm_1"/>
    <property type="match status" value="1"/>
</dbReference>
<evidence type="ECO:0000313" key="14">
    <source>
        <dbReference type="RefSeq" id="XP_057389440.1"/>
    </source>
</evidence>
<feature type="transmembrane region" description="Helical" evidence="9">
    <location>
        <begin position="89"/>
        <end position="109"/>
    </location>
</feature>
<dbReference type="RefSeq" id="XP_028019886.2">
    <property type="nucleotide sequence ID" value="XM_028164085.2"/>
</dbReference>
<evidence type="ECO:0000256" key="6">
    <source>
        <dbReference type="ARBA" id="ARBA00023040"/>
    </source>
</evidence>
<feature type="transmembrane region" description="Helical" evidence="9">
    <location>
        <begin position="31"/>
        <end position="53"/>
    </location>
</feature>
<keyword evidence="6" id="KW-0297">G-protein coupled receptor</keyword>
<dbReference type="AlphaFoldDB" id="A0A452CA91"/>
<evidence type="ECO:0000256" key="7">
    <source>
        <dbReference type="ARBA" id="ARBA00023136"/>
    </source>
</evidence>
<dbReference type="SUPFAM" id="SSF81321">
    <property type="entry name" value="Family A G protein-coupled receptor-like"/>
    <property type="match status" value="1"/>
</dbReference>
<dbReference type="GeneID" id="102999598"/>
<keyword evidence="11" id="KW-1185">Reference proteome</keyword>
<evidence type="ECO:0000313" key="12">
    <source>
        <dbReference type="RefSeq" id="XP_028019885.2"/>
    </source>
</evidence>
<dbReference type="GO" id="GO:0004997">
    <property type="term" value="F:thyrotropin-releasing hormone receptor activity"/>
    <property type="evidence" value="ECO:0007669"/>
    <property type="project" value="InterPro"/>
</dbReference>
<dbReference type="PROSITE" id="PS50262">
    <property type="entry name" value="G_PROTEIN_RECEP_F1_2"/>
    <property type="match status" value="1"/>
</dbReference>
<evidence type="ECO:0000256" key="3">
    <source>
        <dbReference type="ARBA" id="ARBA00018873"/>
    </source>
</evidence>
<evidence type="ECO:0000259" key="10">
    <source>
        <dbReference type="PROSITE" id="PS50262"/>
    </source>
</evidence>
<keyword evidence="6" id="KW-0675">Receptor</keyword>
<dbReference type="RefSeq" id="XP_028019885.2">
    <property type="nucleotide sequence ID" value="XM_028164084.2"/>
</dbReference>
<keyword evidence="7 9" id="KW-0472">Membrane</keyword>
<gene>
    <name evidence="12 13 14" type="primary">LOC102999598</name>
</gene>
<evidence type="ECO:0000313" key="11">
    <source>
        <dbReference type="Proteomes" id="UP001652580"/>
    </source>
</evidence>
<feature type="transmembrane region" description="Helical" evidence="9">
    <location>
        <begin position="65"/>
        <end position="83"/>
    </location>
</feature>
<reference evidence="12 13" key="1">
    <citation type="submission" date="2025-05" db="UniProtKB">
        <authorList>
            <consortium name="RefSeq"/>
        </authorList>
    </citation>
    <scope>IDENTIFICATION</scope>
</reference>
<dbReference type="GO" id="GO:0016020">
    <property type="term" value="C:membrane"/>
    <property type="evidence" value="ECO:0007669"/>
    <property type="project" value="UniProtKB-SubCell"/>
</dbReference>